<evidence type="ECO:0000313" key="2">
    <source>
        <dbReference type="EMBL" id="AOH83599.1"/>
    </source>
</evidence>
<dbReference type="KEGG" id="span:AWL63_06055"/>
<evidence type="ECO:0000313" key="3">
    <source>
        <dbReference type="Proteomes" id="UP000094256"/>
    </source>
</evidence>
<dbReference type="SUPFAM" id="SSF89447">
    <property type="entry name" value="AbrB/MazE/MraZ-like"/>
    <property type="match status" value="1"/>
</dbReference>
<dbReference type="Proteomes" id="UP000094256">
    <property type="component" value="Chromosome"/>
</dbReference>
<dbReference type="InterPro" id="IPR013432">
    <property type="entry name" value="Doc_partner"/>
</dbReference>
<evidence type="ECO:0000259" key="1">
    <source>
        <dbReference type="SMART" id="SM00966"/>
    </source>
</evidence>
<name>A0A1B3Z870_9SPHN</name>
<reference evidence="2 3" key="1">
    <citation type="submission" date="2016-01" db="EMBL/GenBank/DDBJ databases">
        <title>Complete genome and mega plasmid sequence of Sphingomonas panacis DCY99 elicits systemic resistance in rice to Xanthomonas oryzae.</title>
        <authorList>
            <person name="Kim Y.J."/>
            <person name="Yang D.C."/>
            <person name="Sing P."/>
        </authorList>
    </citation>
    <scope>NUCLEOTIDE SEQUENCE [LARGE SCALE GENOMIC DNA]</scope>
    <source>
        <strain evidence="2 3">DCY99</strain>
    </source>
</reference>
<dbReference type="OrthoDB" id="5459182at2"/>
<dbReference type="Pfam" id="PF04014">
    <property type="entry name" value="MazE_antitoxin"/>
    <property type="match status" value="1"/>
</dbReference>
<proteinExistence type="predicted"/>
<gene>
    <name evidence="2" type="ORF">AWL63_06055</name>
</gene>
<accession>A0A1B3Z870</accession>
<dbReference type="EMBL" id="CP014168">
    <property type="protein sequence ID" value="AOH83599.1"/>
    <property type="molecule type" value="Genomic_DNA"/>
</dbReference>
<dbReference type="SMART" id="SM00966">
    <property type="entry name" value="SpoVT_AbrB"/>
    <property type="match status" value="1"/>
</dbReference>
<organism evidence="2 3">
    <name type="scientific">Sphingomonas panacis</name>
    <dbReference type="NCBI Taxonomy" id="1560345"/>
    <lineage>
        <taxon>Bacteria</taxon>
        <taxon>Pseudomonadati</taxon>
        <taxon>Pseudomonadota</taxon>
        <taxon>Alphaproteobacteria</taxon>
        <taxon>Sphingomonadales</taxon>
        <taxon>Sphingomonadaceae</taxon>
        <taxon>Sphingomonas</taxon>
    </lineage>
</organism>
<dbReference type="GO" id="GO:0003677">
    <property type="term" value="F:DNA binding"/>
    <property type="evidence" value="ECO:0007669"/>
    <property type="project" value="InterPro"/>
</dbReference>
<keyword evidence="3" id="KW-1185">Reference proteome</keyword>
<dbReference type="InterPro" id="IPR007159">
    <property type="entry name" value="SpoVT-AbrB_dom"/>
</dbReference>
<dbReference type="RefSeq" id="WP_069204174.1">
    <property type="nucleotide sequence ID" value="NZ_CP014168.1"/>
</dbReference>
<dbReference type="STRING" id="1560345.AWL63_06055"/>
<dbReference type="InterPro" id="IPR037914">
    <property type="entry name" value="SpoVT-AbrB_sf"/>
</dbReference>
<feature type="domain" description="SpoVT-AbrB" evidence="1">
    <location>
        <begin position="14"/>
        <end position="59"/>
    </location>
</feature>
<dbReference type="AlphaFoldDB" id="A0A1B3Z870"/>
<protein>
    <submittedName>
        <fullName evidence="2">Transcriptional regulator</fullName>
    </submittedName>
</protein>
<sequence length="81" mass="8625">MNAPANLAKSLKLIKVGNSTGVILPKDVLAKLGVEAGDSLDLSDVPGGITITRHDDGFAAQMEAAREVMKRRRNALRELAK</sequence>
<dbReference type="NCBIfam" id="TIGR02609">
    <property type="entry name" value="doc_partner"/>
    <property type="match status" value="1"/>
</dbReference>
<dbReference type="Gene3D" id="2.10.260.10">
    <property type="match status" value="1"/>
</dbReference>